<gene>
    <name evidence="3" type="ORF">Vretifemale_8097</name>
</gene>
<sequence>MPLDSPLMGSSCLVLLSIFATTRALNQARKVALEHPRRDRWDQTVAAVKSWRRSVQEYQRQRQPQQRGWGLNQHTSTELCNGQRTDHPIGSPASPDVPEVVHGPNVLKARQHMAKNRCCDPPVCMYGKYFPRPPPPPVSPSLYGTYRRLPAPAPYSSHPLPSPPFWYGSSPPPPSSPSPAPSPYPPSCPSDEAPPPAPPYYCGN</sequence>
<feature type="chain" id="PRO_5035291557" evidence="2">
    <location>
        <begin position="25"/>
        <end position="204"/>
    </location>
</feature>
<protein>
    <submittedName>
        <fullName evidence="3">Uncharacterized protein</fullName>
    </submittedName>
</protein>
<keyword evidence="2" id="KW-0732">Signal</keyword>
<keyword evidence="4" id="KW-1185">Reference proteome</keyword>
<feature type="signal peptide" evidence="2">
    <location>
        <begin position="1"/>
        <end position="24"/>
    </location>
</feature>
<organism evidence="3 4">
    <name type="scientific">Volvox reticuliferus</name>
    <dbReference type="NCBI Taxonomy" id="1737510"/>
    <lineage>
        <taxon>Eukaryota</taxon>
        <taxon>Viridiplantae</taxon>
        <taxon>Chlorophyta</taxon>
        <taxon>core chlorophytes</taxon>
        <taxon>Chlorophyceae</taxon>
        <taxon>CS clade</taxon>
        <taxon>Chlamydomonadales</taxon>
        <taxon>Volvocaceae</taxon>
        <taxon>Volvox</taxon>
    </lineage>
</organism>
<comment type="caution">
    <text evidence="3">The sequence shown here is derived from an EMBL/GenBank/DDBJ whole genome shotgun (WGS) entry which is preliminary data.</text>
</comment>
<name>A0A8J4FKB6_9CHLO</name>
<feature type="region of interest" description="Disordered" evidence="1">
    <location>
        <begin position="160"/>
        <end position="204"/>
    </location>
</feature>
<dbReference type="AlphaFoldDB" id="A0A8J4FKB6"/>
<accession>A0A8J4FKB6</accession>
<dbReference type="OrthoDB" id="10622717at2759"/>
<proteinExistence type="predicted"/>
<dbReference type="Proteomes" id="UP000747110">
    <property type="component" value="Unassembled WGS sequence"/>
</dbReference>
<evidence type="ECO:0000313" key="4">
    <source>
        <dbReference type="Proteomes" id="UP000747110"/>
    </source>
</evidence>
<reference evidence="3" key="1">
    <citation type="journal article" date="2021" name="Proc. Natl. Acad. Sci. U.S.A.">
        <title>Three genomes in the algal genus Volvox reveal the fate of a haploid sex-determining region after a transition to homothallism.</title>
        <authorList>
            <person name="Yamamoto K."/>
            <person name="Hamaji T."/>
            <person name="Kawai-Toyooka H."/>
            <person name="Matsuzaki R."/>
            <person name="Takahashi F."/>
            <person name="Nishimura Y."/>
            <person name="Kawachi M."/>
            <person name="Noguchi H."/>
            <person name="Minakuchi Y."/>
            <person name="Umen J.G."/>
            <person name="Toyoda A."/>
            <person name="Nozaki H."/>
        </authorList>
    </citation>
    <scope>NUCLEOTIDE SEQUENCE</scope>
    <source>
        <strain evidence="3">NIES-3786</strain>
    </source>
</reference>
<evidence type="ECO:0000313" key="3">
    <source>
        <dbReference type="EMBL" id="GIL78687.1"/>
    </source>
</evidence>
<evidence type="ECO:0000256" key="1">
    <source>
        <dbReference type="SAM" id="MobiDB-lite"/>
    </source>
</evidence>
<evidence type="ECO:0000256" key="2">
    <source>
        <dbReference type="SAM" id="SignalP"/>
    </source>
</evidence>
<dbReference type="EMBL" id="BNCP01000013">
    <property type="protein sequence ID" value="GIL78687.1"/>
    <property type="molecule type" value="Genomic_DNA"/>
</dbReference>